<keyword evidence="6 11" id="KW-1133">Transmembrane helix</keyword>
<dbReference type="PANTHER" id="PTHR26450:SF32">
    <property type="entry name" value="OLFACTORY RECEPTOR 52B6"/>
    <property type="match status" value="1"/>
</dbReference>
<dbReference type="InterPro" id="IPR000276">
    <property type="entry name" value="GPCR_Rhodpsn"/>
</dbReference>
<comment type="similarity">
    <text evidence="9">Belongs to the G-protein coupled receptor 1 family.</text>
</comment>
<feature type="domain" description="G-protein coupled receptors family 1 profile" evidence="13">
    <location>
        <begin position="651"/>
        <end position="902"/>
    </location>
</feature>
<feature type="transmembrane region" description="Helical" evidence="11">
    <location>
        <begin position="882"/>
        <end position="904"/>
    </location>
</feature>
<dbReference type="SUPFAM" id="SSF81321">
    <property type="entry name" value="Family A G protein-coupled receptor-like"/>
    <property type="match status" value="1"/>
</dbReference>
<dbReference type="Pfam" id="PF13853">
    <property type="entry name" value="7tm_4"/>
    <property type="match status" value="1"/>
</dbReference>
<dbReference type="GO" id="GO:0004984">
    <property type="term" value="F:olfactory receptor activity"/>
    <property type="evidence" value="ECO:0007669"/>
    <property type="project" value="InterPro"/>
</dbReference>
<accession>A0A8B9C5T6</accession>
<dbReference type="InterPro" id="IPR050402">
    <property type="entry name" value="OR51/52/56-like"/>
</dbReference>
<dbReference type="GeneTree" id="ENSGT01090000260043"/>
<organism evidence="14 15">
    <name type="scientific">Anser brachyrhynchus</name>
    <name type="common">Pink-footed goose</name>
    <dbReference type="NCBI Taxonomy" id="132585"/>
    <lineage>
        <taxon>Eukaryota</taxon>
        <taxon>Metazoa</taxon>
        <taxon>Chordata</taxon>
        <taxon>Craniata</taxon>
        <taxon>Vertebrata</taxon>
        <taxon>Euteleostomi</taxon>
        <taxon>Archelosauria</taxon>
        <taxon>Archosauria</taxon>
        <taxon>Dinosauria</taxon>
        <taxon>Saurischia</taxon>
        <taxon>Theropoda</taxon>
        <taxon>Coelurosauria</taxon>
        <taxon>Aves</taxon>
        <taxon>Neognathae</taxon>
        <taxon>Galloanserae</taxon>
        <taxon>Anseriformes</taxon>
        <taxon>Anatidae</taxon>
        <taxon>Anserinae</taxon>
        <taxon>Anser</taxon>
    </lineage>
</organism>
<dbReference type="CDD" id="cd15221">
    <property type="entry name" value="7tmA_OR52B-like"/>
    <property type="match status" value="1"/>
</dbReference>
<dbReference type="AlphaFoldDB" id="A0A8B9C5T6"/>
<dbReference type="Pfam" id="PF23195">
    <property type="entry name" value="UBQLN1"/>
    <property type="match status" value="1"/>
</dbReference>
<evidence type="ECO:0000256" key="1">
    <source>
        <dbReference type="ARBA" id="ARBA00002936"/>
    </source>
</evidence>
<evidence type="ECO:0000256" key="10">
    <source>
        <dbReference type="SAM" id="MobiDB-lite"/>
    </source>
</evidence>
<dbReference type="Pfam" id="PF00240">
    <property type="entry name" value="ubiquitin"/>
    <property type="match status" value="1"/>
</dbReference>
<dbReference type="PROSITE" id="PS50053">
    <property type="entry name" value="UBIQUITIN_2"/>
    <property type="match status" value="1"/>
</dbReference>
<dbReference type="SMART" id="SM00213">
    <property type="entry name" value="UBQ"/>
    <property type="match status" value="1"/>
</dbReference>
<keyword evidence="9" id="KW-0675">Receptor</keyword>
<dbReference type="InterPro" id="IPR009060">
    <property type="entry name" value="UBA-like_sf"/>
</dbReference>
<evidence type="ECO:0000313" key="15">
    <source>
        <dbReference type="Proteomes" id="UP000694426"/>
    </source>
</evidence>
<keyword evidence="4 9" id="KW-0812">Transmembrane</keyword>
<dbReference type="SUPFAM" id="SSF46934">
    <property type="entry name" value="UBA-like"/>
    <property type="match status" value="1"/>
</dbReference>
<comment type="subcellular location">
    <subcellularLocation>
        <location evidence="2">Membrane</location>
        <topology evidence="2">Multi-pass membrane protein</topology>
    </subcellularLocation>
</comment>
<feature type="compositionally biased region" description="Acidic residues" evidence="10">
    <location>
        <begin position="514"/>
        <end position="538"/>
    </location>
</feature>
<dbReference type="Gene3D" id="3.10.20.90">
    <property type="entry name" value="Phosphatidylinositol 3-kinase Catalytic Subunit, Chain A, domain 1"/>
    <property type="match status" value="1"/>
</dbReference>
<keyword evidence="15" id="KW-1185">Reference proteome</keyword>
<keyword evidence="8 9" id="KW-0807">Transducer</keyword>
<dbReference type="FunFam" id="1.20.1070.10:FF:000006">
    <property type="entry name" value="Olfactory receptor"/>
    <property type="match status" value="1"/>
</dbReference>
<dbReference type="GO" id="GO:0005886">
    <property type="term" value="C:plasma membrane"/>
    <property type="evidence" value="ECO:0007669"/>
    <property type="project" value="TreeGrafter"/>
</dbReference>
<dbReference type="FunFam" id="1.10.260.100:FF:000001">
    <property type="entry name" value="Ubiquilin 1"/>
    <property type="match status" value="1"/>
</dbReference>
<evidence type="ECO:0000256" key="4">
    <source>
        <dbReference type="ARBA" id="ARBA00022692"/>
    </source>
</evidence>
<evidence type="ECO:0000256" key="9">
    <source>
        <dbReference type="RuleBase" id="RU000688"/>
    </source>
</evidence>
<proteinExistence type="inferred from homology"/>
<dbReference type="SUPFAM" id="SSF54236">
    <property type="entry name" value="Ubiquitin-like"/>
    <property type="match status" value="1"/>
</dbReference>
<dbReference type="PANTHER" id="PTHR26450">
    <property type="entry name" value="OLFACTORY RECEPTOR 56B1-RELATED"/>
    <property type="match status" value="1"/>
</dbReference>
<dbReference type="Gene3D" id="1.10.8.10">
    <property type="entry name" value="DNA helicase RuvA subunit, C-terminal domain"/>
    <property type="match status" value="1"/>
</dbReference>
<dbReference type="CDD" id="cd01808">
    <property type="entry name" value="Ubl_PLICs"/>
    <property type="match status" value="1"/>
</dbReference>
<dbReference type="SMART" id="SM00727">
    <property type="entry name" value="STI1"/>
    <property type="match status" value="1"/>
</dbReference>
<evidence type="ECO:0000256" key="2">
    <source>
        <dbReference type="ARBA" id="ARBA00004141"/>
    </source>
</evidence>
<evidence type="ECO:0000256" key="7">
    <source>
        <dbReference type="ARBA" id="ARBA00023136"/>
    </source>
</evidence>
<evidence type="ECO:0000313" key="14">
    <source>
        <dbReference type="Ensembl" id="ENSABRP00000013957.1"/>
    </source>
</evidence>
<reference evidence="14" key="2">
    <citation type="submission" date="2025-09" db="UniProtKB">
        <authorList>
            <consortium name="Ensembl"/>
        </authorList>
    </citation>
    <scope>IDENTIFICATION</scope>
</reference>
<dbReference type="Gene3D" id="1.20.1070.10">
    <property type="entry name" value="Rhodopsin 7-helix transmembrane proteins"/>
    <property type="match status" value="1"/>
</dbReference>
<protein>
    <recommendedName>
        <fullName evidence="16">Ubiquitin-like domain-containing protein</fullName>
    </recommendedName>
</protein>
<dbReference type="FunFam" id="3.10.20.90:FF:000095">
    <property type="entry name" value="Ubiquilin 4"/>
    <property type="match status" value="1"/>
</dbReference>
<dbReference type="GO" id="GO:0004930">
    <property type="term" value="F:G protein-coupled receptor activity"/>
    <property type="evidence" value="ECO:0007669"/>
    <property type="project" value="UniProtKB-KW"/>
</dbReference>
<dbReference type="InterPro" id="IPR000725">
    <property type="entry name" value="Olfact_rcpt"/>
</dbReference>
<evidence type="ECO:0008006" key="16">
    <source>
        <dbReference type="Google" id="ProtNLM"/>
    </source>
</evidence>
<evidence type="ECO:0000256" key="3">
    <source>
        <dbReference type="ARBA" id="ARBA00022606"/>
    </source>
</evidence>
<evidence type="ECO:0000256" key="6">
    <source>
        <dbReference type="ARBA" id="ARBA00022989"/>
    </source>
</evidence>
<dbReference type="InterPro" id="IPR006636">
    <property type="entry name" value="STI1_HS-bd"/>
</dbReference>
<keyword evidence="7 11" id="KW-0472">Membrane</keyword>
<dbReference type="PRINTS" id="PR00237">
    <property type="entry name" value="GPCRRHODOPSN"/>
</dbReference>
<comment type="function">
    <text evidence="1">Odorant receptor.</text>
</comment>
<keyword evidence="3" id="KW-0716">Sensory transduction</keyword>
<dbReference type="InterPro" id="IPR017452">
    <property type="entry name" value="GPCR_Rhodpsn_7TM"/>
</dbReference>
<reference evidence="14" key="1">
    <citation type="submission" date="2025-08" db="UniProtKB">
        <authorList>
            <consortium name="Ensembl"/>
        </authorList>
    </citation>
    <scope>IDENTIFICATION</scope>
</reference>
<evidence type="ECO:0000256" key="5">
    <source>
        <dbReference type="ARBA" id="ARBA00022725"/>
    </source>
</evidence>
<evidence type="ECO:0000256" key="8">
    <source>
        <dbReference type="ARBA" id="ARBA00023224"/>
    </source>
</evidence>
<keyword evidence="9" id="KW-0297">G-protein coupled receptor</keyword>
<dbReference type="Gene3D" id="1.10.260.100">
    <property type="match status" value="1"/>
</dbReference>
<evidence type="ECO:0000259" key="12">
    <source>
        <dbReference type="PROSITE" id="PS50053"/>
    </source>
</evidence>
<dbReference type="Proteomes" id="UP000694426">
    <property type="component" value="Unplaced"/>
</dbReference>
<feature type="compositionally biased region" description="Polar residues" evidence="10">
    <location>
        <begin position="420"/>
        <end position="450"/>
    </location>
</feature>
<dbReference type="Ensembl" id="ENSABRT00000019947.1">
    <property type="protein sequence ID" value="ENSABRP00000013957.1"/>
    <property type="gene ID" value="ENSABRG00000012400.1"/>
</dbReference>
<feature type="transmembrane region" description="Helical" evidence="11">
    <location>
        <begin position="848"/>
        <end position="870"/>
    </location>
</feature>
<feature type="transmembrane region" description="Helical" evidence="11">
    <location>
        <begin position="750"/>
        <end position="773"/>
    </location>
</feature>
<keyword evidence="5" id="KW-0552">Olfaction</keyword>
<feature type="transmembrane region" description="Helical" evidence="11">
    <location>
        <begin position="635"/>
        <end position="658"/>
    </location>
</feature>
<feature type="transmembrane region" description="Helical" evidence="11">
    <location>
        <begin position="817"/>
        <end position="836"/>
    </location>
</feature>
<sequence>MSESKGGSQPLVTMDSSDIIKVTVKTLKQKEQFEVAQSSTIQEFKEDIAKRFKTPPNLLVLIFAGKVLKDQDTLSQYGVHNGASIHLVIRSQKRPQEGLPDQGAATTLMQPPSRSNSNLFFLESISDLQNPGLSHQNLSELLMSGQEIVVRTMKELMSRILSSELDLNTINNNTFLQGFLLGVTGVNILGLDSTDVSDLVSSIEGQDVFVHGLISEVAQSAFVQNILANASLVRDIIMSNPQVQQLAEQNPEIGHILTNPHTLREILEAYSSPAVMQEMVRNHDLAMNNLESIPGGYSALEQLYREIEEPILDAVQAQIGNNLFAAPDSNLSLNGAQLPARTENRRPLPNPWALQSNRASDNVCDCDGRLANSGTDESLIVLSLGPAAGVVVSNSGEAQSMVQQLTGNAELMQNLEDALTNPNGPAQMLLNSDHTSRNENSPPQDQSAQQLPPEMENAEISSLLRNPRALQALLQVQLGLQILTTEAPDFMLSLGDSHVELDLESMDDSTQSNESEDDVSLVSEQGEEEDQTEMDEQEPQIRYERQMQQLHAMGFQDQRANLQALMDAEGPDAQEYLVHRCKHLTFLLCCMTYSLYSRRIVHRFKVQLMPPFNLSSSTPATFILAGIPGMEKSHIWISIPFCFMYLAALLGNGALLFVVRTERSLHQPMYLFLSMLAVTDLMLSTTTVPKMLALFWFSAGEISFGACLTQMFFLHFSFSAESVILLAMAFDRFVAICYPLRYAAVLTQSAVVKTGLVALLRSFCIIFPCVFLLKRLPFCGHNVIPHTYCEHMGIARLACADISVNILYGLAVPFAAVVLDVVLIAVSYVLILQALFRLPSRTARHKAFNTCVSHVCVIFLFYIPAFFTILTHRFGQEIPHHVHILLANLYVLFPPLLNPIVYGVRMQQIKENFMKVFLCPAVRFLQE</sequence>
<name>A0A8B9C5T6_9AVES</name>
<dbReference type="PROSITE" id="PS50262">
    <property type="entry name" value="G_PROTEIN_RECEP_F1_2"/>
    <property type="match status" value="1"/>
</dbReference>
<feature type="region of interest" description="Disordered" evidence="10">
    <location>
        <begin position="420"/>
        <end position="453"/>
    </location>
</feature>
<feature type="region of interest" description="Disordered" evidence="10">
    <location>
        <begin position="505"/>
        <end position="538"/>
    </location>
</feature>
<dbReference type="PRINTS" id="PR00245">
    <property type="entry name" value="OLFACTORYR"/>
</dbReference>
<dbReference type="InterPro" id="IPR000626">
    <property type="entry name" value="Ubiquitin-like_dom"/>
</dbReference>
<feature type="transmembrane region" description="Helical" evidence="11">
    <location>
        <begin position="670"/>
        <end position="688"/>
    </location>
</feature>
<dbReference type="PROSITE" id="PS00237">
    <property type="entry name" value="G_PROTEIN_RECEP_F1_1"/>
    <property type="match status" value="1"/>
</dbReference>
<feature type="domain" description="Ubiquitin-like" evidence="12">
    <location>
        <begin position="20"/>
        <end position="90"/>
    </location>
</feature>
<evidence type="ECO:0000256" key="11">
    <source>
        <dbReference type="SAM" id="Phobius"/>
    </source>
</evidence>
<dbReference type="InterPro" id="IPR029071">
    <property type="entry name" value="Ubiquitin-like_domsf"/>
</dbReference>
<evidence type="ECO:0000259" key="13">
    <source>
        <dbReference type="PROSITE" id="PS50262"/>
    </source>
</evidence>